<proteinExistence type="predicted"/>
<dbReference type="PANTHER" id="PTHR43861">
    <property type="entry name" value="TRANS-ACONITATE 2-METHYLTRANSFERASE-RELATED"/>
    <property type="match status" value="1"/>
</dbReference>
<dbReference type="OrthoDB" id="9801609at2"/>
<name>E6W642_DESIS</name>
<dbReference type="SUPFAM" id="SSF53335">
    <property type="entry name" value="S-adenosyl-L-methionine-dependent methyltransferases"/>
    <property type="match status" value="1"/>
</dbReference>
<dbReference type="GO" id="GO:0032259">
    <property type="term" value="P:methylation"/>
    <property type="evidence" value="ECO:0007669"/>
    <property type="project" value="UniProtKB-KW"/>
</dbReference>
<dbReference type="Proteomes" id="UP000002572">
    <property type="component" value="Chromosome"/>
</dbReference>
<keyword evidence="1" id="KW-0808">Transferase</keyword>
<dbReference type="STRING" id="653733.Selin_0224"/>
<dbReference type="Pfam" id="PF13489">
    <property type="entry name" value="Methyltransf_23"/>
    <property type="match status" value="1"/>
</dbReference>
<dbReference type="CDD" id="cd02440">
    <property type="entry name" value="AdoMet_MTases"/>
    <property type="match status" value="1"/>
</dbReference>
<accession>E6W642</accession>
<dbReference type="KEGG" id="din:Selin_0224"/>
<sequence length="426" mass="49034">MSESTFYSQFEKQFRGSSELIRKRLQFYLPFVLPLKEIHAPPHCVTDLGCGRGEWLEVLSEAGFHAEGVDLDSGMLEYCYGKNLNVQQRDALTHLRALEDQSQLVVSAFHLVEHLPFVTQQELIQQAMRVLKPAGLLILETPNPDNLLVATSEFYTDPTHQRPVPASLLQFLVQQSGFMRSIIVGLQEPQDIGSKKNICFYDVLHAVSPDYGIIAQKNSLDQYVQRFDKLFETSAGTTLAQLSERYDQAIHGRMDYIDNIHKQTTHALSAELEFQARQFQQLQSHMQHEMHQVYAELTRQQAQTYQLAQTMEAVFNSRSWRITQPLRTLASYLRNMRTGIQRLRHNLSIGKIAHKLQQYPRLARFCTKVITIAPPLENYLRRKYTTYRNPGNFQAALQAVSELGPHACEIYRQLQRVAKQRKIGDT</sequence>
<organism evidence="1 2">
    <name type="scientific">Desulfurispirillum indicum (strain ATCC BAA-1389 / DSM 22839 / S5)</name>
    <dbReference type="NCBI Taxonomy" id="653733"/>
    <lineage>
        <taxon>Bacteria</taxon>
        <taxon>Pseudomonadati</taxon>
        <taxon>Chrysiogenota</taxon>
        <taxon>Chrysiogenia</taxon>
        <taxon>Chrysiogenales</taxon>
        <taxon>Chrysiogenaceae</taxon>
        <taxon>Desulfurispirillum</taxon>
    </lineage>
</organism>
<dbReference type="EMBL" id="CP002432">
    <property type="protein sequence ID" value="ADU64981.1"/>
    <property type="molecule type" value="Genomic_DNA"/>
</dbReference>
<reference evidence="1 2" key="1">
    <citation type="submission" date="2010-12" db="EMBL/GenBank/DDBJ databases">
        <title>Complete sequence of Desulfurispirillum indicum S5.</title>
        <authorList>
            <consortium name="US DOE Joint Genome Institute"/>
            <person name="Lucas S."/>
            <person name="Copeland A."/>
            <person name="Lapidus A."/>
            <person name="Cheng J.-F."/>
            <person name="Goodwin L."/>
            <person name="Pitluck S."/>
            <person name="Chertkov O."/>
            <person name="Held B."/>
            <person name="Detter J.C."/>
            <person name="Han C."/>
            <person name="Tapia R."/>
            <person name="Land M."/>
            <person name="Hauser L."/>
            <person name="Kyrpides N."/>
            <person name="Ivanova N."/>
            <person name="Mikhailova N."/>
            <person name="Haggblom M."/>
            <person name="Rauschenbach I."/>
            <person name="Bini E."/>
            <person name="Woyke T."/>
        </authorList>
    </citation>
    <scope>NUCLEOTIDE SEQUENCE [LARGE SCALE GENOMIC DNA]</scope>
    <source>
        <strain evidence="2">ATCC BAA-1389 / DSM 22839 / S5</strain>
    </source>
</reference>
<keyword evidence="2" id="KW-1185">Reference proteome</keyword>
<gene>
    <name evidence="1" type="ordered locus">Selin_0224</name>
</gene>
<dbReference type="AlphaFoldDB" id="E6W642"/>
<dbReference type="InterPro" id="IPR029063">
    <property type="entry name" value="SAM-dependent_MTases_sf"/>
</dbReference>
<evidence type="ECO:0000313" key="2">
    <source>
        <dbReference type="Proteomes" id="UP000002572"/>
    </source>
</evidence>
<evidence type="ECO:0000313" key="1">
    <source>
        <dbReference type="EMBL" id="ADU64981.1"/>
    </source>
</evidence>
<protein>
    <submittedName>
        <fullName evidence="1">Methyltransferase type 11</fullName>
    </submittedName>
</protein>
<dbReference type="GO" id="GO:0008168">
    <property type="term" value="F:methyltransferase activity"/>
    <property type="evidence" value="ECO:0007669"/>
    <property type="project" value="UniProtKB-KW"/>
</dbReference>
<dbReference type="eggNOG" id="COG2226">
    <property type="taxonomic scope" value="Bacteria"/>
</dbReference>
<dbReference type="RefSeq" id="WP_013504870.1">
    <property type="nucleotide sequence ID" value="NC_014836.1"/>
</dbReference>
<keyword evidence="1" id="KW-0489">Methyltransferase</keyword>
<dbReference type="HOGENOM" id="CLU_030796_1_0_0"/>
<dbReference type="Gene3D" id="3.40.50.150">
    <property type="entry name" value="Vaccinia Virus protein VP39"/>
    <property type="match status" value="1"/>
</dbReference>
<dbReference type="InParanoid" id="E6W642"/>